<protein>
    <submittedName>
        <fullName evidence="1">Uncharacterized protein</fullName>
    </submittedName>
</protein>
<keyword evidence="2" id="KW-1185">Reference proteome</keyword>
<sequence>MKLFMDRMERLKSHIQGILQLAQLYVPLTSQGRRADRTSDLTVSIKSDTDVIMLETKDEEKTLASSKTSFLNFRAVSEGCNRHRPPKNSRRSSIGFHPQITLHNIATLLLKGKLEPDSGFSVHQKSETGSPSLSKLCSATGTLALAKLSMQQ</sequence>
<dbReference type="AlphaFoldDB" id="A0A9W9D3C8"/>
<organism evidence="1 2">
    <name type="scientific">Didymella pomorum</name>
    <dbReference type="NCBI Taxonomy" id="749634"/>
    <lineage>
        <taxon>Eukaryota</taxon>
        <taxon>Fungi</taxon>
        <taxon>Dikarya</taxon>
        <taxon>Ascomycota</taxon>
        <taxon>Pezizomycotina</taxon>
        <taxon>Dothideomycetes</taxon>
        <taxon>Pleosporomycetidae</taxon>
        <taxon>Pleosporales</taxon>
        <taxon>Pleosporineae</taxon>
        <taxon>Didymellaceae</taxon>
        <taxon>Didymella</taxon>
    </lineage>
</organism>
<reference evidence="1" key="1">
    <citation type="submission" date="2022-10" db="EMBL/GenBank/DDBJ databases">
        <title>Tapping the CABI collections for fungal endophytes: first genome assemblies for Collariella, Neodidymelliopsis, Ascochyta clinopodiicola, Didymella pomorum, Didymosphaeria variabile, Neocosmospora piperis and Neocucurbitaria cava.</title>
        <authorList>
            <person name="Hill R."/>
        </authorList>
    </citation>
    <scope>NUCLEOTIDE SEQUENCE</scope>
    <source>
        <strain evidence="1">IMI 355091</strain>
    </source>
</reference>
<evidence type="ECO:0000313" key="2">
    <source>
        <dbReference type="Proteomes" id="UP001140510"/>
    </source>
</evidence>
<dbReference type="Proteomes" id="UP001140510">
    <property type="component" value="Unassembled WGS sequence"/>
</dbReference>
<gene>
    <name evidence="1" type="ORF">N0V91_010497</name>
</gene>
<proteinExistence type="predicted"/>
<comment type="caution">
    <text evidence="1">The sequence shown here is derived from an EMBL/GenBank/DDBJ whole genome shotgun (WGS) entry which is preliminary data.</text>
</comment>
<evidence type="ECO:0000313" key="1">
    <source>
        <dbReference type="EMBL" id="KAJ4398032.1"/>
    </source>
</evidence>
<name>A0A9W9D3C8_9PLEO</name>
<accession>A0A9W9D3C8</accession>
<dbReference type="EMBL" id="JAPEVA010000141">
    <property type="protein sequence ID" value="KAJ4398032.1"/>
    <property type="molecule type" value="Genomic_DNA"/>
</dbReference>